<evidence type="ECO:0000256" key="5">
    <source>
        <dbReference type="ARBA" id="ARBA00022692"/>
    </source>
</evidence>
<sequence>MEMNMGTKGDRRQSAPVKGLRLFSAAQVVLRLAATAVTLAATWAVLTSNQTATVYGIQFEARYSYSPILKFFLIANIVGCGISFLSVFVAFVLDKMADNRSNYFCIFVLDLIVMALLLSGCAAASAIGYVGKYGESHSGWMAICDNVTKFCHKLTLSLVLSYLAVIFYLCLTILSANRSRKIYA</sequence>
<evidence type="ECO:0000313" key="11">
    <source>
        <dbReference type="Proteomes" id="UP000595140"/>
    </source>
</evidence>
<reference evidence="10 11" key="1">
    <citation type="submission" date="2018-04" db="EMBL/GenBank/DDBJ databases">
        <authorList>
            <person name="Vogel A."/>
        </authorList>
    </citation>
    <scope>NUCLEOTIDE SEQUENCE [LARGE SCALE GENOMIC DNA]</scope>
</reference>
<feature type="transmembrane region" description="Helical" evidence="8">
    <location>
        <begin position="105"/>
        <end position="131"/>
    </location>
</feature>
<protein>
    <recommendedName>
        <fullName evidence="8">CASP-like protein</fullName>
    </recommendedName>
</protein>
<comment type="subunit">
    <text evidence="3 8">Homodimer and heterodimers.</text>
</comment>
<evidence type="ECO:0000259" key="9">
    <source>
        <dbReference type="Pfam" id="PF04535"/>
    </source>
</evidence>
<dbReference type="OrthoDB" id="1904499at2759"/>
<evidence type="ECO:0000256" key="7">
    <source>
        <dbReference type="ARBA" id="ARBA00023136"/>
    </source>
</evidence>
<dbReference type="InterPro" id="IPR006702">
    <property type="entry name" value="CASP_dom"/>
</dbReference>
<feature type="transmembrane region" description="Helical" evidence="8">
    <location>
        <begin position="71"/>
        <end position="93"/>
    </location>
</feature>
<organism evidence="10 11">
    <name type="scientific">Cuscuta campestris</name>
    <dbReference type="NCBI Taxonomy" id="132261"/>
    <lineage>
        <taxon>Eukaryota</taxon>
        <taxon>Viridiplantae</taxon>
        <taxon>Streptophyta</taxon>
        <taxon>Embryophyta</taxon>
        <taxon>Tracheophyta</taxon>
        <taxon>Spermatophyta</taxon>
        <taxon>Magnoliopsida</taxon>
        <taxon>eudicotyledons</taxon>
        <taxon>Gunneridae</taxon>
        <taxon>Pentapetalae</taxon>
        <taxon>asterids</taxon>
        <taxon>lamiids</taxon>
        <taxon>Solanales</taxon>
        <taxon>Convolvulaceae</taxon>
        <taxon>Cuscuteae</taxon>
        <taxon>Cuscuta</taxon>
        <taxon>Cuscuta subgen. Grammica</taxon>
        <taxon>Cuscuta sect. Cleistogrammica</taxon>
    </lineage>
</organism>
<feature type="transmembrane region" description="Helical" evidence="8">
    <location>
        <begin position="156"/>
        <end position="176"/>
    </location>
</feature>
<dbReference type="PANTHER" id="PTHR36488">
    <property type="entry name" value="CASP-LIKE PROTEIN 1U1"/>
    <property type="match status" value="1"/>
</dbReference>
<evidence type="ECO:0000256" key="4">
    <source>
        <dbReference type="ARBA" id="ARBA00022475"/>
    </source>
</evidence>
<dbReference type="PANTHER" id="PTHR36488:SF8">
    <property type="entry name" value="CASP-LIKE PROTEIN 1U1"/>
    <property type="match status" value="1"/>
</dbReference>
<feature type="transmembrane region" description="Helical" evidence="8">
    <location>
        <begin position="20"/>
        <end position="46"/>
    </location>
</feature>
<evidence type="ECO:0000256" key="6">
    <source>
        <dbReference type="ARBA" id="ARBA00022989"/>
    </source>
</evidence>
<keyword evidence="7 8" id="KW-0472">Membrane</keyword>
<evidence type="ECO:0000313" key="10">
    <source>
        <dbReference type="EMBL" id="VFR01238.1"/>
    </source>
</evidence>
<evidence type="ECO:0000256" key="2">
    <source>
        <dbReference type="ARBA" id="ARBA00007651"/>
    </source>
</evidence>
<evidence type="ECO:0000256" key="1">
    <source>
        <dbReference type="ARBA" id="ARBA00004651"/>
    </source>
</evidence>
<keyword evidence="11" id="KW-1185">Reference proteome</keyword>
<dbReference type="AlphaFoldDB" id="A0A484NLJ5"/>
<dbReference type="Proteomes" id="UP000595140">
    <property type="component" value="Unassembled WGS sequence"/>
</dbReference>
<feature type="domain" description="Casparian strip membrane protein" evidence="9">
    <location>
        <begin position="23"/>
        <end position="167"/>
    </location>
</feature>
<evidence type="ECO:0000256" key="3">
    <source>
        <dbReference type="ARBA" id="ARBA00011489"/>
    </source>
</evidence>
<name>A0A484NLJ5_9ASTE</name>
<proteinExistence type="inferred from homology"/>
<dbReference type="EMBL" id="OOIL02006740">
    <property type="protein sequence ID" value="VFR01238.1"/>
    <property type="molecule type" value="Genomic_DNA"/>
</dbReference>
<comment type="subcellular location">
    <subcellularLocation>
        <location evidence="1 8">Cell membrane</location>
        <topology evidence="1 8">Multi-pass membrane protein</topology>
    </subcellularLocation>
</comment>
<keyword evidence="6 8" id="KW-1133">Transmembrane helix</keyword>
<dbReference type="InterPro" id="IPR006459">
    <property type="entry name" value="CASP/CASPL"/>
</dbReference>
<dbReference type="Pfam" id="PF04535">
    <property type="entry name" value="CASP_dom"/>
    <property type="match status" value="1"/>
</dbReference>
<accession>A0A484NLJ5</accession>
<dbReference type="GO" id="GO:0005886">
    <property type="term" value="C:plasma membrane"/>
    <property type="evidence" value="ECO:0007669"/>
    <property type="project" value="UniProtKB-SubCell"/>
</dbReference>
<dbReference type="NCBIfam" id="TIGR01569">
    <property type="entry name" value="A_tha_TIGR01569"/>
    <property type="match status" value="1"/>
</dbReference>
<keyword evidence="5 8" id="KW-0812">Transmembrane</keyword>
<gene>
    <name evidence="10" type="ORF">CCAM_LOCUS43013</name>
</gene>
<keyword evidence="4 8" id="KW-1003">Cell membrane</keyword>
<dbReference type="InterPro" id="IPR044173">
    <property type="entry name" value="CASPL"/>
</dbReference>
<evidence type="ECO:0000256" key="8">
    <source>
        <dbReference type="RuleBase" id="RU361233"/>
    </source>
</evidence>
<comment type="similarity">
    <text evidence="2 8">Belongs to the Casparian strip membrane proteins (CASP) family.</text>
</comment>